<dbReference type="CDD" id="cd19933">
    <property type="entry name" value="REC_ETR-like"/>
    <property type="match status" value="1"/>
</dbReference>
<dbReference type="EMBL" id="LXQA010032526">
    <property type="protein sequence ID" value="MCH96517.1"/>
    <property type="molecule type" value="Genomic_DNA"/>
</dbReference>
<dbReference type="Gene3D" id="3.40.50.2300">
    <property type="match status" value="1"/>
</dbReference>
<dbReference type="InterPro" id="IPR001789">
    <property type="entry name" value="Sig_transdc_resp-reg_receiver"/>
</dbReference>
<dbReference type="GO" id="GO:0038199">
    <property type="term" value="F:ethylene receptor activity"/>
    <property type="evidence" value="ECO:0007669"/>
    <property type="project" value="TreeGrafter"/>
</dbReference>
<dbReference type="GO" id="GO:0005783">
    <property type="term" value="C:endoplasmic reticulum"/>
    <property type="evidence" value="ECO:0007669"/>
    <property type="project" value="TreeGrafter"/>
</dbReference>
<dbReference type="SMART" id="SM00448">
    <property type="entry name" value="REC"/>
    <property type="match status" value="1"/>
</dbReference>
<keyword evidence="1" id="KW-0597">Phosphoprotein</keyword>
<dbReference type="FunFam" id="3.40.50.2300:FF:000240">
    <property type="entry name" value="Ethylene receptor"/>
    <property type="match status" value="1"/>
</dbReference>
<keyword evidence="3" id="KW-0675">Receptor</keyword>
<evidence type="ECO:0000259" key="2">
    <source>
        <dbReference type="PROSITE" id="PS50110"/>
    </source>
</evidence>
<dbReference type="PANTHER" id="PTHR24423">
    <property type="entry name" value="TWO-COMPONENT SENSOR HISTIDINE KINASE"/>
    <property type="match status" value="1"/>
</dbReference>
<reference evidence="3 4" key="1">
    <citation type="journal article" date="2018" name="Front. Plant Sci.">
        <title>Red Clover (Trifolium pratense) and Zigzag Clover (T. medium) - A Picture of Genomic Similarities and Differences.</title>
        <authorList>
            <person name="Dluhosova J."/>
            <person name="Istvanek J."/>
            <person name="Nedelnik J."/>
            <person name="Repkova J."/>
        </authorList>
    </citation>
    <scope>NUCLEOTIDE SEQUENCE [LARGE SCALE GENOMIC DNA]</scope>
    <source>
        <strain evidence="4">cv. 10/8</strain>
        <tissue evidence="3">Leaf</tissue>
    </source>
</reference>
<proteinExistence type="predicted"/>
<protein>
    <submittedName>
        <fullName evidence="3">Ethylene receptor 2-like</fullName>
    </submittedName>
</protein>
<dbReference type="PROSITE" id="PS50110">
    <property type="entry name" value="RESPONSE_REGULATORY"/>
    <property type="match status" value="1"/>
</dbReference>
<dbReference type="AlphaFoldDB" id="A0A392N9K8"/>
<dbReference type="PANTHER" id="PTHR24423:SF633">
    <property type="entry name" value="ETHYLENE RECEPTOR 2"/>
    <property type="match status" value="1"/>
</dbReference>
<dbReference type="GO" id="GO:0005524">
    <property type="term" value="F:ATP binding"/>
    <property type="evidence" value="ECO:0007669"/>
    <property type="project" value="UniProtKB-KW"/>
</dbReference>
<evidence type="ECO:0000256" key="1">
    <source>
        <dbReference type="PROSITE-ProRule" id="PRU00169"/>
    </source>
</evidence>
<feature type="domain" description="Response regulatory" evidence="2">
    <location>
        <begin position="37"/>
        <end position="155"/>
    </location>
</feature>
<dbReference type="InterPro" id="IPR011006">
    <property type="entry name" value="CheY-like_superfamily"/>
</dbReference>
<dbReference type="GO" id="GO:0046872">
    <property type="term" value="F:metal ion binding"/>
    <property type="evidence" value="ECO:0007669"/>
    <property type="project" value="UniProtKB-KW"/>
</dbReference>
<dbReference type="GO" id="GO:0016301">
    <property type="term" value="F:kinase activity"/>
    <property type="evidence" value="ECO:0007669"/>
    <property type="project" value="UniProtKB-KW"/>
</dbReference>
<feature type="modified residue" description="4-aspartylphosphate" evidence="1">
    <location>
        <position position="88"/>
    </location>
</feature>
<name>A0A392N9K8_9FABA</name>
<accession>A0A392N9K8</accession>
<dbReference type="SUPFAM" id="SSF52172">
    <property type="entry name" value="CheY-like"/>
    <property type="match status" value="1"/>
</dbReference>
<dbReference type="GO" id="GO:0051740">
    <property type="term" value="F:ethylene binding"/>
    <property type="evidence" value="ECO:0007669"/>
    <property type="project" value="TreeGrafter"/>
</dbReference>
<organism evidence="3 4">
    <name type="scientific">Trifolium medium</name>
    <dbReference type="NCBI Taxonomy" id="97028"/>
    <lineage>
        <taxon>Eukaryota</taxon>
        <taxon>Viridiplantae</taxon>
        <taxon>Streptophyta</taxon>
        <taxon>Embryophyta</taxon>
        <taxon>Tracheophyta</taxon>
        <taxon>Spermatophyta</taxon>
        <taxon>Magnoliopsida</taxon>
        <taxon>eudicotyledons</taxon>
        <taxon>Gunneridae</taxon>
        <taxon>Pentapetalae</taxon>
        <taxon>rosids</taxon>
        <taxon>fabids</taxon>
        <taxon>Fabales</taxon>
        <taxon>Fabaceae</taxon>
        <taxon>Papilionoideae</taxon>
        <taxon>50 kb inversion clade</taxon>
        <taxon>NPAAA clade</taxon>
        <taxon>Hologalegina</taxon>
        <taxon>IRL clade</taxon>
        <taxon>Trifolieae</taxon>
        <taxon>Trifolium</taxon>
    </lineage>
</organism>
<dbReference type="Proteomes" id="UP000265520">
    <property type="component" value="Unassembled WGS sequence"/>
</dbReference>
<keyword evidence="4" id="KW-1185">Reference proteome</keyword>
<sequence>MTLLLRFQLRPSIAIAISEPGESSERNYSNSMLRGLQVLLVDNDDVNRAVTQKLLQKLGCSVTSTSSGFECLAIIGPVGSSVQVILLDLQMPDIDGFEVAARIRKFKSGNRPIIIALTASAEEDLWERCMQIGVNGVIRKPVLLQGIASELRRILMQGNI</sequence>
<evidence type="ECO:0000313" key="3">
    <source>
        <dbReference type="EMBL" id="MCH96517.1"/>
    </source>
</evidence>
<dbReference type="Pfam" id="PF00072">
    <property type="entry name" value="Response_reg"/>
    <property type="match status" value="1"/>
</dbReference>
<comment type="caution">
    <text evidence="3">The sequence shown here is derived from an EMBL/GenBank/DDBJ whole genome shotgun (WGS) entry which is preliminary data.</text>
</comment>
<evidence type="ECO:0000313" key="4">
    <source>
        <dbReference type="Proteomes" id="UP000265520"/>
    </source>
</evidence>